<proteinExistence type="predicted"/>
<accession>A0AC61RMZ8</accession>
<dbReference type="EMBL" id="SRYA01000117">
    <property type="protein sequence ID" value="TGY87299.1"/>
    <property type="molecule type" value="Genomic_DNA"/>
</dbReference>
<keyword evidence="2" id="KW-1185">Reference proteome</keyword>
<reference evidence="1" key="1">
    <citation type="submission" date="2019-04" db="EMBL/GenBank/DDBJ databases">
        <title>Microbes associate with the intestines of laboratory mice.</title>
        <authorList>
            <person name="Navarre W."/>
            <person name="Wong E."/>
            <person name="Huang K."/>
            <person name="Tropini C."/>
            <person name="Ng K."/>
            <person name="Yu B."/>
        </authorList>
    </citation>
    <scope>NUCLEOTIDE SEQUENCE</scope>
    <source>
        <strain evidence="1">NM01_1-7b</strain>
    </source>
</reference>
<sequence length="122" mass="13552">MKKIELFEKAIAEKAASLKEWGINPTLFWAYRNSITAGNDRIDFGEAIWDSEVGEITETLKENGITEFTISSTFSSLIPTLAEFAKHGFQMAGLAEVKANYTDFQTQERAVIPAIQMAAEEA</sequence>
<name>A0AC61RMZ8_9FIRM</name>
<organism evidence="1 2">
    <name type="scientific">Petralouisia muris</name>
    <dbReference type="NCBI Taxonomy" id="3032872"/>
    <lineage>
        <taxon>Bacteria</taxon>
        <taxon>Bacillati</taxon>
        <taxon>Bacillota</taxon>
        <taxon>Clostridia</taxon>
        <taxon>Lachnospirales</taxon>
        <taxon>Lachnospiraceae</taxon>
        <taxon>Petralouisia</taxon>
    </lineage>
</organism>
<dbReference type="Proteomes" id="UP000304953">
    <property type="component" value="Unassembled WGS sequence"/>
</dbReference>
<evidence type="ECO:0000313" key="2">
    <source>
        <dbReference type="Proteomes" id="UP000304953"/>
    </source>
</evidence>
<evidence type="ECO:0000313" key="1">
    <source>
        <dbReference type="EMBL" id="TGY87299.1"/>
    </source>
</evidence>
<protein>
    <submittedName>
        <fullName evidence="1">Uncharacterized protein</fullName>
    </submittedName>
</protein>
<gene>
    <name evidence="1" type="ORF">E5329_26830</name>
</gene>
<comment type="caution">
    <text evidence="1">The sequence shown here is derived from an EMBL/GenBank/DDBJ whole genome shotgun (WGS) entry which is preliminary data.</text>
</comment>